<sequence>MPPFIIKEEKRTAFKRWLWVRFSWCVDVTIVGFAFAIAFNLMAGVSA</sequence>
<reference evidence="2 3" key="1">
    <citation type="journal article" date="2016" name="Front. Microbiol.">
        <title>Genomic Insight into the Host-Endosymbiont Relationship of Endozoicomonas montiporae CL-33(T) with its Coral Host.</title>
        <authorList>
            <person name="Ding J.-Y."/>
            <person name="Shiu J.-H."/>
            <person name="Chen W.-M."/>
            <person name="Chiang Y.-R."/>
            <person name="Tang S.-L."/>
        </authorList>
    </citation>
    <scope>NUCLEOTIDE SEQUENCE [LARGE SCALE GENOMIC DNA]</scope>
    <source>
        <strain evidence="2 3">CL-33</strain>
    </source>
</reference>
<feature type="transmembrane region" description="Helical" evidence="1">
    <location>
        <begin position="21"/>
        <end position="43"/>
    </location>
</feature>
<dbReference type="PATRIC" id="fig|570277.3.peg.2717"/>
<evidence type="ECO:0000313" key="2">
    <source>
        <dbReference type="EMBL" id="AMO56616.1"/>
    </source>
</evidence>
<name>A0A142BCZ0_9GAMM</name>
<gene>
    <name evidence="2" type="ORF">EZMO1_2537</name>
</gene>
<organism evidence="2 3">
    <name type="scientific">Endozoicomonas montiporae CL-33</name>
    <dbReference type="NCBI Taxonomy" id="570277"/>
    <lineage>
        <taxon>Bacteria</taxon>
        <taxon>Pseudomonadati</taxon>
        <taxon>Pseudomonadota</taxon>
        <taxon>Gammaproteobacteria</taxon>
        <taxon>Oceanospirillales</taxon>
        <taxon>Endozoicomonadaceae</taxon>
        <taxon>Endozoicomonas</taxon>
    </lineage>
</organism>
<dbReference type="Proteomes" id="UP000071065">
    <property type="component" value="Chromosome"/>
</dbReference>
<keyword evidence="1" id="KW-0472">Membrane</keyword>
<proteinExistence type="predicted"/>
<evidence type="ECO:0000313" key="3">
    <source>
        <dbReference type="Proteomes" id="UP000071065"/>
    </source>
</evidence>
<keyword evidence="1" id="KW-1133">Transmembrane helix</keyword>
<protein>
    <submittedName>
        <fullName evidence="2">Uncharacterized protein</fullName>
    </submittedName>
</protein>
<dbReference type="EMBL" id="CP013251">
    <property type="protein sequence ID" value="AMO56616.1"/>
    <property type="molecule type" value="Genomic_DNA"/>
</dbReference>
<dbReference type="AlphaFoldDB" id="A0A142BCZ0"/>
<accession>A0A142BCZ0</accession>
<keyword evidence="1" id="KW-0812">Transmembrane</keyword>
<evidence type="ECO:0000256" key="1">
    <source>
        <dbReference type="SAM" id="Phobius"/>
    </source>
</evidence>
<dbReference type="STRING" id="570277.EZMO1_2537"/>
<dbReference type="KEGG" id="emp:EZMO1_2537"/>